<dbReference type="InterPro" id="IPR019734">
    <property type="entry name" value="TPR_rpt"/>
</dbReference>
<protein>
    <submittedName>
        <fullName evidence="6">Anaphase-promoting complex subunit 7</fullName>
    </submittedName>
</protein>
<dbReference type="SUPFAM" id="SSF48452">
    <property type="entry name" value="TPR-like"/>
    <property type="match status" value="2"/>
</dbReference>
<reference evidence="6" key="1">
    <citation type="submission" date="2025-08" db="UniProtKB">
        <authorList>
            <consortium name="RefSeq"/>
        </authorList>
    </citation>
    <scope>IDENTIFICATION</scope>
    <source>
        <tissue evidence="6">Whole Larva</tissue>
    </source>
</reference>
<keyword evidence="2 3" id="KW-0802">TPR repeat</keyword>
<dbReference type="Pfam" id="PF13181">
    <property type="entry name" value="TPR_8"/>
    <property type="match status" value="1"/>
</dbReference>
<evidence type="ECO:0000313" key="5">
    <source>
        <dbReference type="Proteomes" id="UP000695000"/>
    </source>
</evidence>
<feature type="repeat" description="TPR" evidence="3">
    <location>
        <begin position="143"/>
        <end position="176"/>
    </location>
</feature>
<dbReference type="Gene3D" id="1.25.40.10">
    <property type="entry name" value="Tetratricopeptide repeat domain"/>
    <property type="match status" value="4"/>
</dbReference>
<name>A0ABM1MB64_NICVS</name>
<keyword evidence="1" id="KW-0677">Repeat</keyword>
<feature type="compositionally biased region" description="Polar residues" evidence="4">
    <location>
        <begin position="542"/>
        <end position="552"/>
    </location>
</feature>
<evidence type="ECO:0000256" key="2">
    <source>
        <dbReference type="ARBA" id="ARBA00022803"/>
    </source>
</evidence>
<dbReference type="InterPro" id="IPR013105">
    <property type="entry name" value="TPR_2"/>
</dbReference>
<gene>
    <name evidence="6" type="primary">LOC108559159</name>
</gene>
<dbReference type="SMART" id="SM00028">
    <property type="entry name" value="TPR"/>
    <property type="match status" value="6"/>
</dbReference>
<dbReference type="PANTHER" id="PTHR12558">
    <property type="entry name" value="CELL DIVISION CYCLE 16,23,27"/>
    <property type="match status" value="1"/>
</dbReference>
<organism evidence="5 6">
    <name type="scientific">Nicrophorus vespilloides</name>
    <name type="common">Boreal carrion beetle</name>
    <dbReference type="NCBI Taxonomy" id="110193"/>
    <lineage>
        <taxon>Eukaryota</taxon>
        <taxon>Metazoa</taxon>
        <taxon>Ecdysozoa</taxon>
        <taxon>Arthropoda</taxon>
        <taxon>Hexapoda</taxon>
        <taxon>Insecta</taxon>
        <taxon>Pterygota</taxon>
        <taxon>Neoptera</taxon>
        <taxon>Endopterygota</taxon>
        <taxon>Coleoptera</taxon>
        <taxon>Polyphaga</taxon>
        <taxon>Staphyliniformia</taxon>
        <taxon>Silphidae</taxon>
        <taxon>Nicrophorinae</taxon>
        <taxon>Nicrophorus</taxon>
    </lineage>
</organism>
<dbReference type="Proteomes" id="UP000695000">
    <property type="component" value="Unplaced"/>
</dbReference>
<evidence type="ECO:0000313" key="6">
    <source>
        <dbReference type="RefSeq" id="XP_017771814.1"/>
    </source>
</evidence>
<accession>A0ABM1MB64</accession>
<sequence length="576" mass="66220">MVIYTHIFIYFVYNMNNLLKQVNLLYEQELYSNVEHLVHLALTFSEQKQDVAPYTKFQLYIYYADSLFHQQNYVLADNAYSQALQIRKYILKTKNTTKIPDTQKEILSDMEIKYKMYKCCVKMKQTKKAIELLQSISARNRSAKVNMALGDLYKKTGFDRSAITCYKEVLRENPAALEAAESLLKLGVKGTEVNAMMLDATSELGWINSWMRGLAQMHSRDFSNAITTFRSIELLQDNTILMTAKAYCYLYLCDEKRALAELQRAVLRDPNMIHGRDLLANLLANSSDKEHLKELERLMHVDIDIAHWSCEHWIVLGWYWFATKKYEKAAHFARQACLMNRKNVEALLLMAHTLMQITKYLDALLNFKDAVRYCPYRFDGHKGLVECNYAMRRIREGLTMAANGCKQLNNSPQSLTLYASALMKDVTSVSTGKVQSLLDRALTADPSYTPAIYLLAEHLEQEQRHEESCTILLKHVEKYPTSRTHQLLANCYARLQKDEEAFTHFNAALRLDPHNQRATEGLNGLGRSPKLESSFYMSVTGESSSYASQGPSIPTDELDESDSDPWPSHSDFLSYD</sequence>
<evidence type="ECO:0000256" key="4">
    <source>
        <dbReference type="SAM" id="MobiDB-lite"/>
    </source>
</evidence>
<dbReference type="PANTHER" id="PTHR12558:SF36">
    <property type="entry name" value="ANAPHASE-PROMOTING COMPLEX SUBUNIT 7"/>
    <property type="match status" value="1"/>
</dbReference>
<evidence type="ECO:0000256" key="3">
    <source>
        <dbReference type="PROSITE-ProRule" id="PRU00339"/>
    </source>
</evidence>
<dbReference type="Pfam" id="PF07719">
    <property type="entry name" value="TPR_2"/>
    <property type="match status" value="1"/>
</dbReference>
<dbReference type="RefSeq" id="XP_017771814.1">
    <property type="nucleotide sequence ID" value="XM_017916325.1"/>
</dbReference>
<feature type="repeat" description="TPR" evidence="3">
    <location>
        <begin position="482"/>
        <end position="515"/>
    </location>
</feature>
<evidence type="ECO:0000256" key="1">
    <source>
        <dbReference type="ARBA" id="ARBA00022737"/>
    </source>
</evidence>
<feature type="region of interest" description="Disordered" evidence="4">
    <location>
        <begin position="542"/>
        <end position="576"/>
    </location>
</feature>
<dbReference type="PROSITE" id="PS50005">
    <property type="entry name" value="TPR"/>
    <property type="match status" value="2"/>
</dbReference>
<proteinExistence type="predicted"/>
<keyword evidence="5" id="KW-1185">Reference proteome</keyword>
<dbReference type="InterPro" id="IPR011990">
    <property type="entry name" value="TPR-like_helical_dom_sf"/>
</dbReference>
<dbReference type="GeneID" id="108559159"/>